<protein>
    <submittedName>
        <fullName evidence="15">Uncharacterized protein</fullName>
    </submittedName>
</protein>
<proteinExistence type="predicted"/>
<dbReference type="Pfam" id="PF01391">
    <property type="entry name" value="Collagen"/>
    <property type="match status" value="1"/>
</dbReference>
<dbReference type="Gene3D" id="2.60.40.10">
    <property type="entry name" value="Immunoglobulins"/>
    <property type="match status" value="2"/>
</dbReference>
<evidence type="ECO:0000256" key="11">
    <source>
        <dbReference type="PROSITE-ProRule" id="PRU00446"/>
    </source>
</evidence>
<evidence type="ECO:0000313" key="16">
    <source>
        <dbReference type="Proteomes" id="UP000235965"/>
    </source>
</evidence>
<dbReference type="SMART" id="SM00409">
    <property type="entry name" value="IG"/>
    <property type="match status" value="2"/>
</dbReference>
<dbReference type="Pfam" id="PF02191">
    <property type="entry name" value="OLF"/>
    <property type="match status" value="1"/>
</dbReference>
<gene>
    <name evidence="15" type="ORF">B7P43_G02585</name>
</gene>
<comment type="caution">
    <text evidence="11">Lacks conserved residue(s) required for the propagation of feature annotation.</text>
</comment>
<dbReference type="SUPFAM" id="SSF48726">
    <property type="entry name" value="Immunoglobulin"/>
    <property type="match status" value="2"/>
</dbReference>
<feature type="compositionally biased region" description="Basic and acidic residues" evidence="12">
    <location>
        <begin position="1"/>
        <end position="16"/>
    </location>
</feature>
<dbReference type="PROSITE" id="PS50835">
    <property type="entry name" value="IG_LIKE"/>
    <property type="match status" value="2"/>
</dbReference>
<dbReference type="GO" id="GO:0005615">
    <property type="term" value="C:extracellular space"/>
    <property type="evidence" value="ECO:0007669"/>
    <property type="project" value="TreeGrafter"/>
</dbReference>
<evidence type="ECO:0000256" key="12">
    <source>
        <dbReference type="SAM" id="MobiDB-lite"/>
    </source>
</evidence>
<dbReference type="EMBL" id="NEVH01007821">
    <property type="protein sequence ID" value="PNF35348.1"/>
    <property type="molecule type" value="Genomic_DNA"/>
</dbReference>
<dbReference type="FunFam" id="2.60.40.10:FF:000328">
    <property type="entry name" value="CLUMA_CG000981, isoform A"/>
    <property type="match status" value="1"/>
</dbReference>
<evidence type="ECO:0000256" key="7">
    <source>
        <dbReference type="ARBA" id="ARBA00023136"/>
    </source>
</evidence>
<dbReference type="Pfam" id="PF13927">
    <property type="entry name" value="Ig_3"/>
    <property type="match status" value="1"/>
</dbReference>
<keyword evidence="8" id="KW-1015">Disulfide bond</keyword>
<dbReference type="InterPro" id="IPR036179">
    <property type="entry name" value="Ig-like_dom_sf"/>
</dbReference>
<dbReference type="InterPro" id="IPR008160">
    <property type="entry name" value="Collagen"/>
</dbReference>
<evidence type="ECO:0000256" key="8">
    <source>
        <dbReference type="ARBA" id="ARBA00023157"/>
    </source>
</evidence>
<dbReference type="InterPro" id="IPR050605">
    <property type="entry name" value="Olfactomedin-like_domain"/>
</dbReference>
<dbReference type="InParanoid" id="A0A2J7R3D3"/>
<accession>A0A2J7R3D3</accession>
<evidence type="ECO:0000256" key="9">
    <source>
        <dbReference type="ARBA" id="ARBA00023180"/>
    </source>
</evidence>
<keyword evidence="4" id="KW-0964">Secreted</keyword>
<dbReference type="GO" id="GO:0005886">
    <property type="term" value="C:plasma membrane"/>
    <property type="evidence" value="ECO:0007669"/>
    <property type="project" value="UniProtKB-SubCell"/>
</dbReference>
<reference evidence="15 16" key="1">
    <citation type="submission" date="2017-12" db="EMBL/GenBank/DDBJ databases">
        <title>Hemimetabolous genomes reveal molecular basis of termite eusociality.</title>
        <authorList>
            <person name="Harrison M.C."/>
            <person name="Jongepier E."/>
            <person name="Robertson H.M."/>
            <person name="Arning N."/>
            <person name="Bitard-Feildel T."/>
            <person name="Chao H."/>
            <person name="Childers C.P."/>
            <person name="Dinh H."/>
            <person name="Doddapaneni H."/>
            <person name="Dugan S."/>
            <person name="Gowin J."/>
            <person name="Greiner C."/>
            <person name="Han Y."/>
            <person name="Hu H."/>
            <person name="Hughes D.S.T."/>
            <person name="Huylmans A.-K."/>
            <person name="Kemena C."/>
            <person name="Kremer L.P.M."/>
            <person name="Lee S.L."/>
            <person name="Lopez-Ezquerra A."/>
            <person name="Mallet L."/>
            <person name="Monroy-Kuhn J.M."/>
            <person name="Moser A."/>
            <person name="Murali S.C."/>
            <person name="Muzny D.M."/>
            <person name="Otani S."/>
            <person name="Piulachs M.-D."/>
            <person name="Poelchau M."/>
            <person name="Qu J."/>
            <person name="Schaub F."/>
            <person name="Wada-Katsumata A."/>
            <person name="Worley K.C."/>
            <person name="Xie Q."/>
            <person name="Ylla G."/>
            <person name="Poulsen M."/>
            <person name="Gibbs R.A."/>
            <person name="Schal C."/>
            <person name="Richards S."/>
            <person name="Belles X."/>
            <person name="Korb J."/>
            <person name="Bornberg-Bauer E."/>
        </authorList>
    </citation>
    <scope>NUCLEOTIDE SEQUENCE [LARGE SCALE GENOMIC DNA]</scope>
    <source>
        <tissue evidence="15">Whole body</tissue>
    </source>
</reference>
<keyword evidence="10" id="KW-0393">Immunoglobulin domain</keyword>
<evidence type="ECO:0000256" key="6">
    <source>
        <dbReference type="ARBA" id="ARBA00022737"/>
    </source>
</evidence>
<keyword evidence="16" id="KW-1185">Reference proteome</keyword>
<feature type="region of interest" description="Disordered" evidence="12">
    <location>
        <begin position="1"/>
        <end position="124"/>
    </location>
</feature>
<keyword evidence="9" id="KW-0325">Glycoprotein</keyword>
<evidence type="ECO:0000259" key="13">
    <source>
        <dbReference type="PROSITE" id="PS50835"/>
    </source>
</evidence>
<feature type="domain" description="Ig-like" evidence="13">
    <location>
        <begin position="146"/>
        <end position="239"/>
    </location>
</feature>
<dbReference type="SMART" id="SM00284">
    <property type="entry name" value="OLF"/>
    <property type="match status" value="1"/>
</dbReference>
<comment type="subcellular location">
    <subcellularLocation>
        <location evidence="1">Cell membrane</location>
    </subcellularLocation>
    <subcellularLocation>
        <location evidence="2">Secreted</location>
    </subcellularLocation>
</comment>
<dbReference type="SMART" id="SM00408">
    <property type="entry name" value="IGc2"/>
    <property type="match status" value="2"/>
</dbReference>
<dbReference type="InterPro" id="IPR013783">
    <property type="entry name" value="Ig-like_fold"/>
</dbReference>
<dbReference type="InterPro" id="IPR007110">
    <property type="entry name" value="Ig-like_dom"/>
</dbReference>
<dbReference type="FunCoup" id="A0A2J7R3D3">
    <property type="interactions" value="28"/>
</dbReference>
<evidence type="ECO:0000256" key="5">
    <source>
        <dbReference type="ARBA" id="ARBA00022729"/>
    </source>
</evidence>
<evidence type="ECO:0000256" key="4">
    <source>
        <dbReference type="ARBA" id="ARBA00022525"/>
    </source>
</evidence>
<dbReference type="Proteomes" id="UP000235965">
    <property type="component" value="Unassembled WGS sequence"/>
</dbReference>
<dbReference type="OrthoDB" id="8626508at2759"/>
<dbReference type="PANTHER" id="PTHR23192:SF85">
    <property type="entry name" value="GLIOMEDIN"/>
    <property type="match status" value="1"/>
</dbReference>
<evidence type="ECO:0000256" key="1">
    <source>
        <dbReference type="ARBA" id="ARBA00004236"/>
    </source>
</evidence>
<feature type="compositionally biased region" description="Low complexity" evidence="12">
    <location>
        <begin position="103"/>
        <end position="119"/>
    </location>
</feature>
<dbReference type="InterPro" id="IPR013098">
    <property type="entry name" value="Ig_I-set"/>
</dbReference>
<dbReference type="Pfam" id="PF07679">
    <property type="entry name" value="I-set"/>
    <property type="match status" value="1"/>
</dbReference>
<dbReference type="InterPro" id="IPR003112">
    <property type="entry name" value="Olfac-like_dom"/>
</dbReference>
<dbReference type="GO" id="GO:0007165">
    <property type="term" value="P:signal transduction"/>
    <property type="evidence" value="ECO:0007669"/>
    <property type="project" value="TreeGrafter"/>
</dbReference>
<feature type="compositionally biased region" description="Low complexity" evidence="12">
    <location>
        <begin position="31"/>
        <end position="43"/>
    </location>
</feature>
<dbReference type="PANTHER" id="PTHR23192">
    <property type="entry name" value="OLFACTOMEDIN-RELATED"/>
    <property type="match status" value="1"/>
</dbReference>
<keyword evidence="6" id="KW-0677">Repeat</keyword>
<evidence type="ECO:0000259" key="14">
    <source>
        <dbReference type="PROSITE" id="PS51132"/>
    </source>
</evidence>
<evidence type="ECO:0000256" key="10">
    <source>
        <dbReference type="ARBA" id="ARBA00023319"/>
    </source>
</evidence>
<dbReference type="AlphaFoldDB" id="A0A2J7R3D3"/>
<feature type="domain" description="Olfactomedin-like" evidence="14">
    <location>
        <begin position="423"/>
        <end position="675"/>
    </location>
</feature>
<dbReference type="InterPro" id="IPR003598">
    <property type="entry name" value="Ig_sub2"/>
</dbReference>
<name>A0A2J7R3D3_9NEOP</name>
<organism evidence="15 16">
    <name type="scientific">Cryptotermes secundus</name>
    <dbReference type="NCBI Taxonomy" id="105785"/>
    <lineage>
        <taxon>Eukaryota</taxon>
        <taxon>Metazoa</taxon>
        <taxon>Ecdysozoa</taxon>
        <taxon>Arthropoda</taxon>
        <taxon>Hexapoda</taxon>
        <taxon>Insecta</taxon>
        <taxon>Pterygota</taxon>
        <taxon>Neoptera</taxon>
        <taxon>Polyneoptera</taxon>
        <taxon>Dictyoptera</taxon>
        <taxon>Blattodea</taxon>
        <taxon>Blattoidea</taxon>
        <taxon>Termitoidae</taxon>
        <taxon>Kalotermitidae</taxon>
        <taxon>Cryptotermitinae</taxon>
        <taxon>Cryptotermes</taxon>
    </lineage>
</organism>
<evidence type="ECO:0000313" key="15">
    <source>
        <dbReference type="EMBL" id="PNF35348.1"/>
    </source>
</evidence>
<keyword evidence="3" id="KW-1003">Cell membrane</keyword>
<dbReference type="STRING" id="105785.A0A2J7R3D3"/>
<feature type="domain" description="Ig-like" evidence="13">
    <location>
        <begin position="243"/>
        <end position="326"/>
    </location>
</feature>
<evidence type="ECO:0000256" key="2">
    <source>
        <dbReference type="ARBA" id="ARBA00004613"/>
    </source>
</evidence>
<comment type="caution">
    <text evidence="15">The sequence shown here is derived from an EMBL/GenBank/DDBJ whole genome shotgun (WGS) entry which is preliminary data.</text>
</comment>
<sequence>MRGSEGLKGDRGDRGFPGEPGLRGPPGMHGAPGPKGDKAPPGLDGRDGVPGEPGLDGIPGRNGLDGMPGLNGYDGMPGLPGINGTNGLPGETGPQGPPGPKGPRGLTGPRGRPGKPGTNGVPGVPGINAWTVKVNGTTINELLIPPSIAAPEGLPSLNPIIVHEGGNVRLRCAATGIPRPAVEWRKLDGSVIPLGSWQAVSVSGHTLNITRVNRGHMGIYNCIADNGVPPSANQTFNLEVHFPPLIRIQNQLVGVANGSSGVLKCDVEAFPEAVRYWERGDGRLLESGDKYHMTYNENGRYKVHMQLTITNVGPADFGPYHCIAKNEMGITKGIFTMFEIDPRLATPPTVQISGQGEVTYGEGPPKPVDLDDLCPPPSCPECPAPTEFKCHDGGISLFHLIGRMEIKPFGNETYKGIPARILDCQLYAVGKPVYHRYTNMSYGSWMRDPQPSTETGGQKFWFTNESDPYHLYEYENKTLFRAGTPSVTYTLDHPFKGNAHVIYNGSFYYNELNNPHIRKYVLATKNTHVLNVPMVATKGNNYLYTTNYNYMDFSVDENGLWVIYGIPSTNHTVVMKVNTDHKMETEYMWNISINNHLFGEMFVACGVLYAVDSITERNSKIRFALDLYKNQLLDVNLPFTNPFRGTTMVGYNHKNKELFTWDKGNQLTYPIRYHEIGYNTSKEDKGEPETSPLVQTGYDVYS</sequence>
<keyword evidence="5" id="KW-0732">Signal</keyword>
<feature type="region of interest" description="Disordered" evidence="12">
    <location>
        <begin position="680"/>
        <end position="702"/>
    </location>
</feature>
<dbReference type="PROSITE" id="PS51132">
    <property type="entry name" value="OLF"/>
    <property type="match status" value="1"/>
</dbReference>
<dbReference type="InterPro" id="IPR003599">
    <property type="entry name" value="Ig_sub"/>
</dbReference>
<evidence type="ECO:0000256" key="3">
    <source>
        <dbReference type="ARBA" id="ARBA00022475"/>
    </source>
</evidence>
<keyword evidence="7" id="KW-0472">Membrane</keyword>